<accession>A0A6N6JLC0</accession>
<keyword evidence="3" id="KW-1185">Reference proteome</keyword>
<dbReference type="Pfam" id="PF10686">
    <property type="entry name" value="YAcAr"/>
    <property type="match status" value="1"/>
</dbReference>
<evidence type="ECO:0000259" key="1">
    <source>
        <dbReference type="Pfam" id="PF10686"/>
    </source>
</evidence>
<proteinExistence type="predicted"/>
<feature type="domain" description="YspA cpYpsA-related SLOG" evidence="1">
    <location>
        <begin position="191"/>
        <end position="256"/>
    </location>
</feature>
<dbReference type="EMBL" id="BLJE01000007">
    <property type="protein sequence ID" value="GFE67106.1"/>
    <property type="molecule type" value="Genomic_DNA"/>
</dbReference>
<sequence>MTPHPAPISPTSSATARALEALALHGPRPPEDEIDHRPLPEQDQTECAIAAMVEATHMLLADTQLEEDLEELLWSLTNIFHRRLGLIERRLDENEIEQRGLMRAQDGSEVKSLELERQIARGQKLIDHRDAYETMRDHAAEQFQAETGSVWLPRTGSRTSNKGLTASVIDSRNFISAERRKKNEVHCPEGTRIALTGGDYQDFDTIWSILDQTREKYPDMILLHGGTPKGAEHIASLWADNRGVAQVIFKPDWAAHNKAAPFKRNDRLLEAMPKGVIACPGSGITDNLVDKARKLGIPIKRIGG</sequence>
<dbReference type="RefSeq" id="WP_159810767.1">
    <property type="nucleotide sequence ID" value="NZ_BLJE01000007.1"/>
</dbReference>
<evidence type="ECO:0000313" key="2">
    <source>
        <dbReference type="EMBL" id="GFE67106.1"/>
    </source>
</evidence>
<dbReference type="Proteomes" id="UP000436822">
    <property type="component" value="Unassembled WGS sequence"/>
</dbReference>
<evidence type="ECO:0000313" key="3">
    <source>
        <dbReference type="Proteomes" id="UP000436822"/>
    </source>
</evidence>
<protein>
    <recommendedName>
        <fullName evidence="1">YspA cpYpsA-related SLOG domain-containing protein</fullName>
    </recommendedName>
</protein>
<dbReference type="InterPro" id="IPR019627">
    <property type="entry name" value="YAcAr"/>
</dbReference>
<organism evidence="2 3">
    <name type="scientific">Litoreibacter roseus</name>
    <dbReference type="NCBI Taxonomy" id="2601869"/>
    <lineage>
        <taxon>Bacteria</taxon>
        <taxon>Pseudomonadati</taxon>
        <taxon>Pseudomonadota</taxon>
        <taxon>Alphaproteobacteria</taxon>
        <taxon>Rhodobacterales</taxon>
        <taxon>Roseobacteraceae</taxon>
        <taxon>Litoreibacter</taxon>
    </lineage>
</organism>
<gene>
    <name evidence="2" type="ORF">KIN_41800</name>
</gene>
<dbReference type="AlphaFoldDB" id="A0A6N6JLC0"/>
<comment type="caution">
    <text evidence="2">The sequence shown here is derived from an EMBL/GenBank/DDBJ whole genome shotgun (WGS) entry which is preliminary data.</text>
</comment>
<dbReference type="OrthoDB" id="9806973at2"/>
<name>A0A6N6JLC0_9RHOB</name>
<reference evidence="2 3" key="1">
    <citation type="submission" date="2019-12" db="EMBL/GenBank/DDBJ databases">
        <title>Litoreibacter badius sp. nov., a novel bacteriochlorophyll a-containing bacterium in the genus Litoreibacter.</title>
        <authorList>
            <person name="Kanamuro M."/>
            <person name="Takabe Y."/>
            <person name="Mori K."/>
            <person name="Takaichi S."/>
            <person name="Hanada S."/>
        </authorList>
    </citation>
    <scope>NUCLEOTIDE SEQUENCE [LARGE SCALE GENOMIC DNA]</scope>
    <source>
        <strain evidence="2 3">K6</strain>
    </source>
</reference>